<protein>
    <submittedName>
        <fullName evidence="2">Uncharacterized protein</fullName>
    </submittedName>
</protein>
<proteinExistence type="predicted"/>
<evidence type="ECO:0000313" key="2">
    <source>
        <dbReference type="EMBL" id="GMN30871.1"/>
    </source>
</evidence>
<accession>A0AA87ZQG8</accession>
<dbReference type="AlphaFoldDB" id="A0AA87ZQG8"/>
<gene>
    <name evidence="2" type="ORF">TIFTF001_002993</name>
</gene>
<dbReference type="EMBL" id="BTGU01000003">
    <property type="protein sequence ID" value="GMN30871.1"/>
    <property type="molecule type" value="Genomic_DNA"/>
</dbReference>
<evidence type="ECO:0000313" key="3">
    <source>
        <dbReference type="Proteomes" id="UP001187192"/>
    </source>
</evidence>
<reference evidence="2" key="1">
    <citation type="submission" date="2023-07" db="EMBL/GenBank/DDBJ databases">
        <title>draft genome sequence of fig (Ficus carica).</title>
        <authorList>
            <person name="Takahashi T."/>
            <person name="Nishimura K."/>
        </authorList>
    </citation>
    <scope>NUCLEOTIDE SEQUENCE</scope>
</reference>
<organism evidence="2 3">
    <name type="scientific">Ficus carica</name>
    <name type="common">Common fig</name>
    <dbReference type="NCBI Taxonomy" id="3494"/>
    <lineage>
        <taxon>Eukaryota</taxon>
        <taxon>Viridiplantae</taxon>
        <taxon>Streptophyta</taxon>
        <taxon>Embryophyta</taxon>
        <taxon>Tracheophyta</taxon>
        <taxon>Spermatophyta</taxon>
        <taxon>Magnoliopsida</taxon>
        <taxon>eudicotyledons</taxon>
        <taxon>Gunneridae</taxon>
        <taxon>Pentapetalae</taxon>
        <taxon>rosids</taxon>
        <taxon>fabids</taxon>
        <taxon>Rosales</taxon>
        <taxon>Moraceae</taxon>
        <taxon>Ficeae</taxon>
        <taxon>Ficus</taxon>
    </lineage>
</organism>
<feature type="region of interest" description="Disordered" evidence="1">
    <location>
        <begin position="17"/>
        <end position="42"/>
    </location>
</feature>
<sequence>MPRSRLLSLYHPAVGKIHRQRRLSRRSSHGDGRRSFAAANNEKGPSFARDQLEIAISIVISMAIAIRDRSPSYATVATSLLPSSLNSTCWSGTSPVGVYRERRRGARNG</sequence>
<comment type="caution">
    <text evidence="2">The sequence shown here is derived from an EMBL/GenBank/DDBJ whole genome shotgun (WGS) entry which is preliminary data.</text>
</comment>
<name>A0AA87ZQG8_FICCA</name>
<evidence type="ECO:0000256" key="1">
    <source>
        <dbReference type="SAM" id="MobiDB-lite"/>
    </source>
</evidence>
<keyword evidence="3" id="KW-1185">Reference proteome</keyword>
<feature type="compositionally biased region" description="Basic residues" evidence="1">
    <location>
        <begin position="17"/>
        <end position="27"/>
    </location>
</feature>
<dbReference type="Proteomes" id="UP001187192">
    <property type="component" value="Unassembled WGS sequence"/>
</dbReference>